<keyword evidence="1 2" id="KW-0238">DNA-binding</keyword>
<dbReference type="RefSeq" id="WP_338177442.1">
    <property type="nucleotide sequence ID" value="NZ_JAEKNQ010000021.1"/>
</dbReference>
<dbReference type="InterPro" id="IPR000424">
    <property type="entry name" value="Primosome_PriB/ssb"/>
</dbReference>
<feature type="compositionally biased region" description="Gly residues" evidence="4">
    <location>
        <begin position="114"/>
        <end position="123"/>
    </location>
</feature>
<dbReference type="HAMAP" id="MF_00984">
    <property type="entry name" value="SSB"/>
    <property type="match status" value="1"/>
</dbReference>
<dbReference type="PIRSF" id="PIRSF002070">
    <property type="entry name" value="SSB"/>
    <property type="match status" value="1"/>
</dbReference>
<evidence type="ECO:0000256" key="2">
    <source>
        <dbReference type="HAMAP-Rule" id="MF_00984"/>
    </source>
</evidence>
<dbReference type="EMBL" id="JAEKNQ010000021">
    <property type="protein sequence ID" value="MBJ7602689.1"/>
    <property type="molecule type" value="Genomic_DNA"/>
</dbReference>
<comment type="caution">
    <text evidence="2">Lacks conserved residue(s) required for the propagation of feature annotation.</text>
</comment>
<feature type="compositionally biased region" description="Low complexity" evidence="4">
    <location>
        <begin position="124"/>
        <end position="136"/>
    </location>
</feature>
<dbReference type="NCBIfam" id="TIGR00621">
    <property type="entry name" value="ssb"/>
    <property type="match status" value="1"/>
</dbReference>
<evidence type="ECO:0000256" key="4">
    <source>
        <dbReference type="SAM" id="MobiDB-lite"/>
    </source>
</evidence>
<dbReference type="InterPro" id="IPR011344">
    <property type="entry name" value="ssDNA-bd"/>
</dbReference>
<name>A0A934ND87_9BACT</name>
<evidence type="ECO:0000256" key="3">
    <source>
        <dbReference type="PIRNR" id="PIRNR002070"/>
    </source>
</evidence>
<dbReference type="InterPro" id="IPR012340">
    <property type="entry name" value="NA-bd_OB-fold"/>
</dbReference>
<dbReference type="GO" id="GO:0009295">
    <property type="term" value="C:nucleoid"/>
    <property type="evidence" value="ECO:0007669"/>
    <property type="project" value="TreeGrafter"/>
</dbReference>
<protein>
    <recommendedName>
        <fullName evidence="2 3">Single-stranded DNA-binding protein</fullName>
        <shortName evidence="2">SSB</shortName>
    </recommendedName>
</protein>
<comment type="subunit">
    <text evidence="2">Homotetramer.</text>
</comment>
<evidence type="ECO:0000256" key="1">
    <source>
        <dbReference type="ARBA" id="ARBA00023125"/>
    </source>
</evidence>
<sequence>MPSLNKVMLIGRLTRDPEVRFLPSGQQATNFSIATNRYATTEGERREFTDYHNCVAWNQGNRKLAEIIGDRLRKGSLVYLEGRLQTRSWESQTGEKRKATEVVVTDFEFLDTRGGPGGSGGTDAGAPAAGQQPQEPGVRDVDPDEIPF</sequence>
<dbReference type="PANTHER" id="PTHR10302">
    <property type="entry name" value="SINGLE-STRANDED DNA-BINDING PROTEIN"/>
    <property type="match status" value="1"/>
</dbReference>
<dbReference type="GO" id="GO:0006260">
    <property type="term" value="P:DNA replication"/>
    <property type="evidence" value="ECO:0007669"/>
    <property type="project" value="InterPro"/>
</dbReference>
<dbReference type="SUPFAM" id="SSF50249">
    <property type="entry name" value="Nucleic acid-binding proteins"/>
    <property type="match status" value="1"/>
</dbReference>
<dbReference type="CDD" id="cd04496">
    <property type="entry name" value="SSB_OBF"/>
    <property type="match status" value="1"/>
</dbReference>
<evidence type="ECO:0000313" key="5">
    <source>
        <dbReference type="EMBL" id="MBJ7602689.1"/>
    </source>
</evidence>
<dbReference type="PANTHER" id="PTHR10302:SF27">
    <property type="entry name" value="SINGLE-STRANDED DNA-BINDING PROTEIN"/>
    <property type="match status" value="1"/>
</dbReference>
<dbReference type="PROSITE" id="PS50935">
    <property type="entry name" value="SSB"/>
    <property type="match status" value="1"/>
</dbReference>
<feature type="region of interest" description="Disordered" evidence="4">
    <location>
        <begin position="109"/>
        <end position="148"/>
    </location>
</feature>
<evidence type="ECO:0000313" key="6">
    <source>
        <dbReference type="Proteomes" id="UP000620075"/>
    </source>
</evidence>
<dbReference type="Gene3D" id="2.40.50.140">
    <property type="entry name" value="Nucleic acid-binding proteins"/>
    <property type="match status" value="1"/>
</dbReference>
<accession>A0A934ND87</accession>
<gene>
    <name evidence="5" type="primary">ssb</name>
    <name evidence="5" type="ORF">JF888_05780</name>
</gene>
<reference evidence="5 6" key="1">
    <citation type="submission" date="2020-10" db="EMBL/GenBank/DDBJ databases">
        <title>Ca. Dormibacterota MAGs.</title>
        <authorList>
            <person name="Montgomery K."/>
        </authorList>
    </citation>
    <scope>NUCLEOTIDE SEQUENCE [LARGE SCALE GENOMIC DNA]</scope>
    <source>
        <strain evidence="5">SC8811_S16_3</strain>
    </source>
</reference>
<proteinExistence type="inferred from homology"/>
<comment type="caution">
    <text evidence="5">The sequence shown here is derived from an EMBL/GenBank/DDBJ whole genome shotgun (WGS) entry which is preliminary data.</text>
</comment>
<dbReference type="AlphaFoldDB" id="A0A934ND87"/>
<dbReference type="Proteomes" id="UP000620075">
    <property type="component" value="Unassembled WGS sequence"/>
</dbReference>
<dbReference type="GO" id="GO:0003697">
    <property type="term" value="F:single-stranded DNA binding"/>
    <property type="evidence" value="ECO:0007669"/>
    <property type="project" value="UniProtKB-UniRule"/>
</dbReference>
<organism evidence="5 6">
    <name type="scientific">Candidatus Dormiibacter inghamiae</name>
    <dbReference type="NCBI Taxonomy" id="3127013"/>
    <lineage>
        <taxon>Bacteria</taxon>
        <taxon>Bacillati</taxon>
        <taxon>Candidatus Dormiibacterota</taxon>
        <taxon>Candidatus Dormibacteria</taxon>
        <taxon>Candidatus Dormibacterales</taxon>
        <taxon>Candidatus Dormibacteraceae</taxon>
        <taxon>Candidatus Dormiibacter</taxon>
    </lineage>
</organism>
<dbReference type="Pfam" id="PF00436">
    <property type="entry name" value="SSB"/>
    <property type="match status" value="1"/>
</dbReference>